<comment type="subcellular location">
    <subcellularLocation>
        <location evidence="2">Cytoplasm</location>
    </subcellularLocation>
    <subcellularLocation>
        <location evidence="1">Nucleus</location>
    </subcellularLocation>
</comment>
<dbReference type="PANTHER" id="PTHR44313">
    <property type="entry name" value="DNAJ HOMOLOG SUBFAMILY C MEMBER 17"/>
    <property type="match status" value="1"/>
</dbReference>
<dbReference type="CDD" id="cd06257">
    <property type="entry name" value="DnaJ"/>
    <property type="match status" value="1"/>
</dbReference>
<gene>
    <name evidence="9" type="ORF">CDD80_5574</name>
</gene>
<dbReference type="SMART" id="SM00271">
    <property type="entry name" value="DnaJ"/>
    <property type="match status" value="1"/>
</dbReference>
<evidence type="ECO:0000256" key="5">
    <source>
        <dbReference type="ARBA" id="ARBA00023242"/>
    </source>
</evidence>
<evidence type="ECO:0000256" key="3">
    <source>
        <dbReference type="ARBA" id="ARBA00022490"/>
    </source>
</evidence>
<dbReference type="Proteomes" id="UP000226431">
    <property type="component" value="Unassembled WGS sequence"/>
</dbReference>
<name>A0A2C5YLZ6_9HYPO</name>
<keyword evidence="3" id="KW-0963">Cytoplasm</keyword>
<evidence type="ECO:0000313" key="9">
    <source>
        <dbReference type="EMBL" id="PHH79108.1"/>
    </source>
</evidence>
<accession>A0A2C5YLZ6</accession>
<reference evidence="9 10" key="1">
    <citation type="submission" date="2017-06" db="EMBL/GenBank/DDBJ databases">
        <title>Ant-infecting Ophiocordyceps genomes reveal a high diversity of potential behavioral manipulation genes and a possible major role for enterotoxins.</title>
        <authorList>
            <person name="De Bekker C."/>
            <person name="Evans H.C."/>
            <person name="Brachmann A."/>
            <person name="Hughes D.P."/>
        </authorList>
    </citation>
    <scope>NUCLEOTIDE SEQUENCE [LARGE SCALE GENOMIC DNA]</scope>
    <source>
        <strain evidence="9 10">Map16</strain>
    </source>
</reference>
<keyword evidence="4" id="KW-0143">Chaperone</keyword>
<sequence>MSDDNANLLRLASEYADQELDLYELLGIDALTTKQDIHRAWRKVSINYHPDKARGDFDASKWELLERARDVLSDPSARAAYDNASKAKLLRRQERQAMDQQRRRFADDLEAREQASLQQRRDKEQTRREAVQRERERLAEAERVRVEDQRRRNEAAQDAEDLAEAKRRLQARKDEKARLRQVREALKPHLAADGGKKSGTAGGAVDVPGEYCAGPDDKCFWELVCDKLRAIQHVRDVKKRGTAKGELVEAERKLLEVRNRIHEVEIKYQREQTSAA</sequence>
<dbReference type="EMBL" id="NJES01000056">
    <property type="protein sequence ID" value="PHH79108.1"/>
    <property type="molecule type" value="Genomic_DNA"/>
</dbReference>
<dbReference type="Pfam" id="PF00226">
    <property type="entry name" value="DnaJ"/>
    <property type="match status" value="1"/>
</dbReference>
<evidence type="ECO:0000256" key="1">
    <source>
        <dbReference type="ARBA" id="ARBA00004123"/>
    </source>
</evidence>
<dbReference type="PANTHER" id="PTHR44313:SF1">
    <property type="entry name" value="DNAJ HOMOLOG SUBFAMILY C MEMBER 17"/>
    <property type="match status" value="1"/>
</dbReference>
<dbReference type="OrthoDB" id="376357at2759"/>
<proteinExistence type="predicted"/>
<feature type="region of interest" description="Disordered" evidence="7">
    <location>
        <begin position="113"/>
        <end position="138"/>
    </location>
</feature>
<feature type="compositionally biased region" description="Basic and acidic residues" evidence="7">
    <location>
        <begin position="143"/>
        <end position="155"/>
    </location>
</feature>
<evidence type="ECO:0000259" key="8">
    <source>
        <dbReference type="PROSITE" id="PS50076"/>
    </source>
</evidence>
<dbReference type="Gene3D" id="1.10.287.110">
    <property type="entry name" value="DnaJ domain"/>
    <property type="match status" value="1"/>
</dbReference>
<feature type="domain" description="J" evidence="8">
    <location>
        <begin position="21"/>
        <end position="85"/>
    </location>
</feature>
<dbReference type="STRING" id="2004952.A0A2C5YLZ6"/>
<feature type="coiled-coil region" evidence="6">
    <location>
        <begin position="240"/>
        <end position="267"/>
    </location>
</feature>
<keyword evidence="6" id="KW-0175">Coiled coil</keyword>
<keyword evidence="5" id="KW-0539">Nucleus</keyword>
<dbReference type="GO" id="GO:0000390">
    <property type="term" value="P:spliceosomal complex disassembly"/>
    <property type="evidence" value="ECO:0007669"/>
    <property type="project" value="TreeGrafter"/>
</dbReference>
<evidence type="ECO:0000313" key="10">
    <source>
        <dbReference type="Proteomes" id="UP000226431"/>
    </source>
</evidence>
<dbReference type="PRINTS" id="PR00625">
    <property type="entry name" value="JDOMAIN"/>
</dbReference>
<dbReference type="GO" id="GO:0005737">
    <property type="term" value="C:cytoplasm"/>
    <property type="evidence" value="ECO:0007669"/>
    <property type="project" value="UniProtKB-SubCell"/>
</dbReference>
<organism evidence="9 10">
    <name type="scientific">Ophiocordyceps camponoti-rufipedis</name>
    <dbReference type="NCBI Taxonomy" id="2004952"/>
    <lineage>
        <taxon>Eukaryota</taxon>
        <taxon>Fungi</taxon>
        <taxon>Dikarya</taxon>
        <taxon>Ascomycota</taxon>
        <taxon>Pezizomycotina</taxon>
        <taxon>Sordariomycetes</taxon>
        <taxon>Hypocreomycetidae</taxon>
        <taxon>Hypocreales</taxon>
        <taxon>Ophiocordycipitaceae</taxon>
        <taxon>Ophiocordyceps</taxon>
    </lineage>
</organism>
<evidence type="ECO:0000256" key="2">
    <source>
        <dbReference type="ARBA" id="ARBA00004496"/>
    </source>
</evidence>
<evidence type="ECO:0000256" key="4">
    <source>
        <dbReference type="ARBA" id="ARBA00023186"/>
    </source>
</evidence>
<feature type="region of interest" description="Disordered" evidence="7">
    <location>
        <begin position="143"/>
        <end position="162"/>
    </location>
</feature>
<keyword evidence="10" id="KW-1185">Reference proteome</keyword>
<dbReference type="InterPro" id="IPR001623">
    <property type="entry name" value="DnaJ_domain"/>
</dbReference>
<dbReference type="InterPro" id="IPR052094">
    <property type="entry name" value="Pre-mRNA-splicing_ERAD"/>
</dbReference>
<protein>
    <recommendedName>
        <fullName evidence="8">J domain-containing protein</fullName>
    </recommendedName>
</protein>
<evidence type="ECO:0000256" key="6">
    <source>
        <dbReference type="SAM" id="Coils"/>
    </source>
</evidence>
<dbReference type="InterPro" id="IPR036869">
    <property type="entry name" value="J_dom_sf"/>
</dbReference>
<evidence type="ECO:0000256" key="7">
    <source>
        <dbReference type="SAM" id="MobiDB-lite"/>
    </source>
</evidence>
<dbReference type="AlphaFoldDB" id="A0A2C5YLZ6"/>
<dbReference type="PROSITE" id="PS50076">
    <property type="entry name" value="DNAJ_2"/>
    <property type="match status" value="1"/>
</dbReference>
<comment type="caution">
    <text evidence="9">The sequence shown here is derived from an EMBL/GenBank/DDBJ whole genome shotgun (WGS) entry which is preliminary data.</text>
</comment>
<dbReference type="GO" id="GO:0005681">
    <property type="term" value="C:spliceosomal complex"/>
    <property type="evidence" value="ECO:0007669"/>
    <property type="project" value="TreeGrafter"/>
</dbReference>
<dbReference type="SUPFAM" id="SSF46565">
    <property type="entry name" value="Chaperone J-domain"/>
    <property type="match status" value="1"/>
</dbReference>